<reference evidence="2 3" key="1">
    <citation type="journal article" date="2014" name="Am. J. Bot.">
        <title>Genome assembly and annotation for red clover (Trifolium pratense; Fabaceae).</title>
        <authorList>
            <person name="Istvanek J."/>
            <person name="Jaros M."/>
            <person name="Krenek A."/>
            <person name="Repkova J."/>
        </authorList>
    </citation>
    <scope>NUCLEOTIDE SEQUENCE [LARGE SCALE GENOMIC DNA]</scope>
    <source>
        <strain evidence="3">cv. Tatra</strain>
        <tissue evidence="2">Young leaves</tissue>
    </source>
</reference>
<comment type="caution">
    <text evidence="2">The sequence shown here is derived from an EMBL/GenBank/DDBJ whole genome shotgun (WGS) entry which is preliminary data.</text>
</comment>
<feature type="non-terminal residue" evidence="2">
    <location>
        <position position="49"/>
    </location>
</feature>
<organism evidence="2 3">
    <name type="scientific">Trifolium pratense</name>
    <name type="common">Red clover</name>
    <dbReference type="NCBI Taxonomy" id="57577"/>
    <lineage>
        <taxon>Eukaryota</taxon>
        <taxon>Viridiplantae</taxon>
        <taxon>Streptophyta</taxon>
        <taxon>Embryophyta</taxon>
        <taxon>Tracheophyta</taxon>
        <taxon>Spermatophyta</taxon>
        <taxon>Magnoliopsida</taxon>
        <taxon>eudicotyledons</taxon>
        <taxon>Gunneridae</taxon>
        <taxon>Pentapetalae</taxon>
        <taxon>rosids</taxon>
        <taxon>fabids</taxon>
        <taxon>Fabales</taxon>
        <taxon>Fabaceae</taxon>
        <taxon>Papilionoideae</taxon>
        <taxon>50 kb inversion clade</taxon>
        <taxon>NPAAA clade</taxon>
        <taxon>Hologalegina</taxon>
        <taxon>IRL clade</taxon>
        <taxon>Trifolieae</taxon>
        <taxon>Trifolium</taxon>
    </lineage>
</organism>
<dbReference type="EMBL" id="ASHM01003426">
    <property type="protein sequence ID" value="PNY09861.1"/>
    <property type="molecule type" value="Genomic_DNA"/>
</dbReference>
<feature type="compositionally biased region" description="Polar residues" evidence="1">
    <location>
        <begin position="26"/>
        <end position="43"/>
    </location>
</feature>
<evidence type="ECO:0000256" key="1">
    <source>
        <dbReference type="SAM" id="MobiDB-lite"/>
    </source>
</evidence>
<gene>
    <name evidence="2" type="ORF">L195_g006419</name>
</gene>
<proteinExistence type="predicted"/>
<dbReference type="AlphaFoldDB" id="A0A2K3P3J4"/>
<accession>A0A2K3P3J4</accession>
<protein>
    <submittedName>
        <fullName evidence="2">Uncharacterized protein</fullName>
    </submittedName>
</protein>
<name>A0A2K3P3J4_TRIPR</name>
<reference evidence="2 3" key="2">
    <citation type="journal article" date="2017" name="Front. Plant Sci.">
        <title>Gene Classification and Mining of Molecular Markers Useful in Red Clover (Trifolium pratense) Breeding.</title>
        <authorList>
            <person name="Istvanek J."/>
            <person name="Dluhosova J."/>
            <person name="Dluhos P."/>
            <person name="Patkova L."/>
            <person name="Nedelnik J."/>
            <person name="Repkova J."/>
        </authorList>
    </citation>
    <scope>NUCLEOTIDE SEQUENCE [LARGE SCALE GENOMIC DNA]</scope>
    <source>
        <strain evidence="3">cv. Tatra</strain>
        <tissue evidence="2">Young leaves</tissue>
    </source>
</reference>
<sequence>MKEGNEIERWEVESVEVKWKRKIGGSPQSKTTTFDNGWTWQQQEQERTA</sequence>
<feature type="region of interest" description="Disordered" evidence="1">
    <location>
        <begin position="23"/>
        <end position="49"/>
    </location>
</feature>
<evidence type="ECO:0000313" key="3">
    <source>
        <dbReference type="Proteomes" id="UP000236291"/>
    </source>
</evidence>
<evidence type="ECO:0000313" key="2">
    <source>
        <dbReference type="EMBL" id="PNY09861.1"/>
    </source>
</evidence>
<dbReference type="Proteomes" id="UP000236291">
    <property type="component" value="Unassembled WGS sequence"/>
</dbReference>